<dbReference type="GO" id="GO:0016020">
    <property type="term" value="C:membrane"/>
    <property type="evidence" value="ECO:0007669"/>
    <property type="project" value="UniProtKB-SubCell"/>
</dbReference>
<comment type="subcellular location">
    <subcellularLocation>
        <location evidence="1">Membrane</location>
        <topology evidence="1">Multi-pass membrane protein</topology>
    </subcellularLocation>
</comment>
<feature type="transmembrane region" description="Helical" evidence="5">
    <location>
        <begin position="97"/>
        <end position="117"/>
    </location>
</feature>
<dbReference type="PANTHER" id="PTHR37422">
    <property type="entry name" value="TEICHURONIC ACID BIOSYNTHESIS PROTEIN TUAE"/>
    <property type="match status" value="1"/>
</dbReference>
<sequence>MMLKSVNIPESIVLFILLLFVTIDLWTRPLRFTDEVLPEHWNVVTVFLYPLLFLIFYIVSRPLYFPFRSRSHRLILVSLSYLTLHTVFFSSRPATDAPFSLFFLLTTWMFLIIVLSLSSPLFTHWHRFLFLILFYQALFLASYALLVSFGQSYIPIDNLQWLRIGPIALPQLYVGEQGSFLRLASLTNNPNAFAAWLVPGGLMAWIEALRAITTSAWRRLFFFGVSLTLIFGGLLASASQTGIYSFFLLALLTTVLLLPSRRLRLQVSACYIIGVAIVLAALSLKPGLLLRLISLNGRLDLWQAGLAASADRFWVGHGFGAATTGLSEQLGEETLYTFHSTPIVFLYEFGIIGLLLYVLCFSFILFRLIRNYRFDDVESLTLLLLIFWLLLLQFTESILIRPSGFYFIWLSLLAYATFRRDTPTDSTHT</sequence>
<proteinExistence type="predicted"/>
<organism evidence="7 8">
    <name type="scientific">Exiguobacterium oxidotolerans</name>
    <dbReference type="NCBI Taxonomy" id="223958"/>
    <lineage>
        <taxon>Bacteria</taxon>
        <taxon>Bacillati</taxon>
        <taxon>Bacillota</taxon>
        <taxon>Bacilli</taxon>
        <taxon>Bacillales</taxon>
        <taxon>Bacillales Family XII. Incertae Sedis</taxon>
        <taxon>Exiguobacterium</taxon>
    </lineage>
</organism>
<feature type="transmembrane region" description="Helical" evidence="5">
    <location>
        <begin position="270"/>
        <end position="293"/>
    </location>
</feature>
<evidence type="ECO:0000313" key="8">
    <source>
        <dbReference type="Proteomes" id="UP000439752"/>
    </source>
</evidence>
<accession>A0A653I8I6</accession>
<feature type="transmembrane region" description="Helical" evidence="5">
    <location>
        <begin position="377"/>
        <end position="394"/>
    </location>
</feature>
<dbReference type="PANTHER" id="PTHR37422:SF17">
    <property type="entry name" value="O-ANTIGEN LIGASE"/>
    <property type="match status" value="1"/>
</dbReference>
<evidence type="ECO:0000256" key="1">
    <source>
        <dbReference type="ARBA" id="ARBA00004141"/>
    </source>
</evidence>
<keyword evidence="2 5" id="KW-0812">Transmembrane</keyword>
<dbReference type="InterPro" id="IPR051533">
    <property type="entry name" value="WaaL-like"/>
</dbReference>
<gene>
    <name evidence="7" type="ORF">EXIGUO9Y_210094</name>
</gene>
<dbReference type="AlphaFoldDB" id="A0A653I8I6"/>
<feature type="transmembrane region" description="Helical" evidence="5">
    <location>
        <begin position="220"/>
        <end position="236"/>
    </location>
</feature>
<protein>
    <submittedName>
        <fullName evidence="7">Polymerase</fullName>
    </submittedName>
</protein>
<evidence type="ECO:0000313" key="7">
    <source>
        <dbReference type="EMBL" id="VWX35210.1"/>
    </source>
</evidence>
<evidence type="ECO:0000256" key="2">
    <source>
        <dbReference type="ARBA" id="ARBA00022692"/>
    </source>
</evidence>
<feature type="transmembrane region" description="Helical" evidence="5">
    <location>
        <begin position="12"/>
        <end position="29"/>
    </location>
</feature>
<feature type="transmembrane region" description="Helical" evidence="5">
    <location>
        <begin position="129"/>
        <end position="154"/>
    </location>
</feature>
<feature type="transmembrane region" description="Helical" evidence="5">
    <location>
        <begin position="193"/>
        <end position="213"/>
    </location>
</feature>
<keyword evidence="3 5" id="KW-1133">Transmembrane helix</keyword>
<evidence type="ECO:0000256" key="5">
    <source>
        <dbReference type="SAM" id="Phobius"/>
    </source>
</evidence>
<name>A0A653I8I6_9BACL</name>
<feature type="transmembrane region" description="Helical" evidence="5">
    <location>
        <begin position="242"/>
        <end position="258"/>
    </location>
</feature>
<dbReference type="RefSeq" id="WP_236550021.1">
    <property type="nucleotide sequence ID" value="NZ_LR732311.1"/>
</dbReference>
<dbReference type="Pfam" id="PF04932">
    <property type="entry name" value="Wzy_C"/>
    <property type="match status" value="1"/>
</dbReference>
<reference evidence="7 8" key="1">
    <citation type="submission" date="2019-10" db="EMBL/GenBank/DDBJ databases">
        <authorList>
            <person name="Karimi E."/>
        </authorList>
    </citation>
    <scope>NUCLEOTIDE SEQUENCE [LARGE SCALE GENOMIC DNA]</scope>
    <source>
        <strain evidence="7">Exiguobacterium sp. 9Y</strain>
    </source>
</reference>
<evidence type="ECO:0000256" key="3">
    <source>
        <dbReference type="ARBA" id="ARBA00022989"/>
    </source>
</evidence>
<dbReference type="EMBL" id="CABWKQ010000014">
    <property type="protein sequence ID" value="VWX35210.1"/>
    <property type="molecule type" value="Genomic_DNA"/>
</dbReference>
<dbReference type="Proteomes" id="UP000439752">
    <property type="component" value="Unassembled WGS sequence"/>
</dbReference>
<evidence type="ECO:0000259" key="6">
    <source>
        <dbReference type="Pfam" id="PF04932"/>
    </source>
</evidence>
<feature type="domain" description="O-antigen ligase-related" evidence="6">
    <location>
        <begin position="227"/>
        <end position="358"/>
    </location>
</feature>
<feature type="transmembrane region" description="Helical" evidence="5">
    <location>
        <begin position="41"/>
        <end position="59"/>
    </location>
</feature>
<feature type="transmembrane region" description="Helical" evidence="5">
    <location>
        <begin position="71"/>
        <end position="91"/>
    </location>
</feature>
<evidence type="ECO:0000256" key="4">
    <source>
        <dbReference type="ARBA" id="ARBA00023136"/>
    </source>
</evidence>
<dbReference type="InterPro" id="IPR007016">
    <property type="entry name" value="O-antigen_ligase-rel_domated"/>
</dbReference>
<feature type="transmembrane region" description="Helical" evidence="5">
    <location>
        <begin position="344"/>
        <end position="365"/>
    </location>
</feature>
<keyword evidence="4 5" id="KW-0472">Membrane</keyword>
<keyword evidence="8" id="KW-1185">Reference proteome</keyword>